<accession>A0A7W7IE20</accession>
<evidence type="ECO:0000256" key="2">
    <source>
        <dbReference type="SAM" id="SignalP"/>
    </source>
</evidence>
<reference evidence="6" key="2">
    <citation type="journal article" date="2019" name="Int. J. Syst. Evol. Microbiol.">
        <title>The Global Catalogue of Microorganisms (GCM) 10K type strain sequencing project: providing services to taxonomists for standard genome sequencing and annotation.</title>
        <authorList>
            <consortium name="The Broad Institute Genomics Platform"/>
            <consortium name="The Broad Institute Genome Sequencing Center for Infectious Disease"/>
            <person name="Wu L."/>
            <person name="Ma J."/>
        </authorList>
    </citation>
    <scope>NUCLEOTIDE SEQUENCE [LARGE SCALE GENOMIC DNA]</scope>
    <source>
        <strain evidence="6">JCM 10667</strain>
    </source>
</reference>
<protein>
    <recommendedName>
        <fullName evidence="7">DUF4185 domain-containing protein</fullName>
    </recommendedName>
</protein>
<evidence type="ECO:0000313" key="6">
    <source>
        <dbReference type="Proteomes" id="UP001501427"/>
    </source>
</evidence>
<dbReference type="EMBL" id="BAAAHD010000061">
    <property type="protein sequence ID" value="GAA0585600.1"/>
    <property type="molecule type" value="Genomic_DNA"/>
</dbReference>
<keyword evidence="6" id="KW-1185">Reference proteome</keyword>
<dbReference type="EMBL" id="JACHMV010000001">
    <property type="protein sequence ID" value="MBB4775306.1"/>
    <property type="molecule type" value="Genomic_DNA"/>
</dbReference>
<reference evidence="3" key="1">
    <citation type="journal article" date="2014" name="Int. J. Syst. Evol. Microbiol.">
        <title>Complete genome of a new Firmicutes species belonging to the dominant human colonic microbiota ('Ruminococcus bicirculans') reveals two chromosomes and a selective capacity to utilize plant glucans.</title>
        <authorList>
            <consortium name="NISC Comparative Sequencing Program"/>
            <person name="Wegmann U."/>
            <person name="Louis P."/>
            <person name="Goesmann A."/>
            <person name="Henrissat B."/>
            <person name="Duncan S.H."/>
            <person name="Flint H.J."/>
        </authorList>
    </citation>
    <scope>NUCLEOTIDE SEQUENCE</scope>
    <source>
        <strain evidence="3">JCM 10667</strain>
    </source>
</reference>
<sequence length="400" mass="41072">MDRRLPRARTALIAAALAAVLLAAVAAVALRTSSAPPGAAPPAQVRSAYETAAPGNTIDRDCGYSTALPGSPGRALWLFCDTVWKGARPGLWLGTTAATGPAVPGRVPTALTELPTPAGDPHAPPPAPPAPVPSAGAGASVRPPQGMLSAPPGLVLPGGASCQVPGTAYGASWASGAARPPGTSTLLITYTDVCVHGSTISTQGFGLVTYRPDGNALTGRTRLFSSPGGLPFQHNLGSPVFSRGHLHLFASVCDNSALGTCQGGRVTLARVPADPDAWRDPGAYRYWTPGGWTRDAAQAGTVVHGAAPYLVHVADYTGVGKGLVMVEQRSLSGRFRRWRAPAPEGPWTPAGDGSVPCSGGTGLDQCRALIGHPALSTRDTLVLTYYDPADHRITARAFPW</sequence>
<feature type="signal peptide" evidence="2">
    <location>
        <begin position="1"/>
        <end position="29"/>
    </location>
</feature>
<comment type="caution">
    <text evidence="4">The sequence shown here is derived from an EMBL/GenBank/DDBJ whole genome shotgun (WGS) entry which is preliminary data.</text>
</comment>
<feature type="compositionally biased region" description="Pro residues" evidence="1">
    <location>
        <begin position="122"/>
        <end position="132"/>
    </location>
</feature>
<dbReference type="Proteomes" id="UP000549343">
    <property type="component" value="Unassembled WGS sequence"/>
</dbReference>
<evidence type="ECO:0000313" key="4">
    <source>
        <dbReference type="EMBL" id="MBB4775306.1"/>
    </source>
</evidence>
<reference evidence="4 5" key="3">
    <citation type="submission" date="2020-08" db="EMBL/GenBank/DDBJ databases">
        <title>Sequencing the genomes of 1000 actinobacteria strains.</title>
        <authorList>
            <person name="Klenk H.-P."/>
        </authorList>
    </citation>
    <scope>NUCLEOTIDE SEQUENCE [LARGE SCALE GENOMIC DNA]</scope>
    <source>
        <strain evidence="4 5">DSM 44772</strain>
    </source>
</reference>
<organism evidence="4 5">
    <name type="scientific">Actinomadura livida</name>
    <dbReference type="NCBI Taxonomy" id="79909"/>
    <lineage>
        <taxon>Bacteria</taxon>
        <taxon>Bacillati</taxon>
        <taxon>Actinomycetota</taxon>
        <taxon>Actinomycetes</taxon>
        <taxon>Streptosporangiales</taxon>
        <taxon>Thermomonosporaceae</taxon>
        <taxon>Actinomadura</taxon>
    </lineage>
</organism>
<evidence type="ECO:0000256" key="1">
    <source>
        <dbReference type="SAM" id="MobiDB-lite"/>
    </source>
</evidence>
<feature type="region of interest" description="Disordered" evidence="1">
    <location>
        <begin position="108"/>
        <end position="141"/>
    </location>
</feature>
<feature type="chain" id="PRO_5038711339" description="DUF4185 domain-containing protein" evidence="2">
    <location>
        <begin position="30"/>
        <end position="400"/>
    </location>
</feature>
<dbReference type="RefSeq" id="WP_184884497.1">
    <property type="nucleotide sequence ID" value="NZ_BAAAHD010000061.1"/>
</dbReference>
<evidence type="ECO:0000313" key="3">
    <source>
        <dbReference type="EMBL" id="GAA0585600.1"/>
    </source>
</evidence>
<gene>
    <name evidence="4" type="ORF">F4557_003724</name>
    <name evidence="3" type="ORF">GCM10009546_55000</name>
</gene>
<evidence type="ECO:0008006" key="7">
    <source>
        <dbReference type="Google" id="ProtNLM"/>
    </source>
</evidence>
<dbReference type="Proteomes" id="UP001501427">
    <property type="component" value="Unassembled WGS sequence"/>
</dbReference>
<reference evidence="3" key="4">
    <citation type="submission" date="2023-12" db="EMBL/GenBank/DDBJ databases">
        <authorList>
            <person name="Sun Q."/>
            <person name="Inoue M."/>
        </authorList>
    </citation>
    <scope>NUCLEOTIDE SEQUENCE</scope>
    <source>
        <strain evidence="3">JCM 10667</strain>
    </source>
</reference>
<keyword evidence="2" id="KW-0732">Signal</keyword>
<name>A0A7W7IE20_9ACTN</name>
<proteinExistence type="predicted"/>
<dbReference type="AlphaFoldDB" id="A0A7W7IE20"/>
<evidence type="ECO:0000313" key="5">
    <source>
        <dbReference type="Proteomes" id="UP000549343"/>
    </source>
</evidence>